<dbReference type="SMART" id="SM00547">
    <property type="entry name" value="ZnF_RBZ"/>
    <property type="match status" value="2"/>
</dbReference>
<dbReference type="CDD" id="cd15532">
    <property type="entry name" value="PHD2_CHD_II"/>
    <property type="match status" value="1"/>
</dbReference>
<organism evidence="8 9">
    <name type="scientific">Ectocarpus siliculosus</name>
    <name type="common">Brown alga</name>
    <name type="synonym">Conferva siliculosa</name>
    <dbReference type="NCBI Taxonomy" id="2880"/>
    <lineage>
        <taxon>Eukaryota</taxon>
        <taxon>Sar</taxon>
        <taxon>Stramenopiles</taxon>
        <taxon>Ochrophyta</taxon>
        <taxon>PX clade</taxon>
        <taxon>Phaeophyceae</taxon>
        <taxon>Ectocarpales</taxon>
        <taxon>Ectocarpaceae</taxon>
        <taxon>Ectocarpus</taxon>
    </lineage>
</organism>
<dbReference type="GO" id="GO:0003714">
    <property type="term" value="F:transcription corepressor activity"/>
    <property type="evidence" value="ECO:0007669"/>
    <property type="project" value="InterPro"/>
</dbReference>
<reference evidence="8 9" key="1">
    <citation type="journal article" date="2010" name="Nature">
        <title>The Ectocarpus genome and the independent evolution of multicellularity in brown algae.</title>
        <authorList>
            <person name="Cock J.M."/>
            <person name="Sterck L."/>
            <person name="Rouze P."/>
            <person name="Scornet D."/>
            <person name="Allen A.E."/>
            <person name="Amoutzias G."/>
            <person name="Anthouard V."/>
            <person name="Artiguenave F."/>
            <person name="Aury J.M."/>
            <person name="Badger J.H."/>
            <person name="Beszteri B."/>
            <person name="Billiau K."/>
            <person name="Bonnet E."/>
            <person name="Bothwell J.H."/>
            <person name="Bowler C."/>
            <person name="Boyen C."/>
            <person name="Brownlee C."/>
            <person name="Carrano C.J."/>
            <person name="Charrier B."/>
            <person name="Cho G.Y."/>
            <person name="Coelho S.M."/>
            <person name="Collen J."/>
            <person name="Corre E."/>
            <person name="Da Silva C."/>
            <person name="Delage L."/>
            <person name="Delaroque N."/>
            <person name="Dittami S.M."/>
            <person name="Doulbeau S."/>
            <person name="Elias M."/>
            <person name="Farnham G."/>
            <person name="Gachon C.M."/>
            <person name="Gschloessl B."/>
            <person name="Heesch S."/>
            <person name="Jabbari K."/>
            <person name="Jubin C."/>
            <person name="Kawai H."/>
            <person name="Kimura K."/>
            <person name="Kloareg B."/>
            <person name="Kupper F.C."/>
            <person name="Lang D."/>
            <person name="Le Bail A."/>
            <person name="Leblanc C."/>
            <person name="Lerouge P."/>
            <person name="Lohr M."/>
            <person name="Lopez P.J."/>
            <person name="Martens C."/>
            <person name="Maumus F."/>
            <person name="Michel G."/>
            <person name="Miranda-Saavedra D."/>
            <person name="Morales J."/>
            <person name="Moreau H."/>
            <person name="Motomura T."/>
            <person name="Nagasato C."/>
            <person name="Napoli C.A."/>
            <person name="Nelson D.R."/>
            <person name="Nyvall-Collen P."/>
            <person name="Peters A.F."/>
            <person name="Pommier C."/>
            <person name="Potin P."/>
            <person name="Poulain J."/>
            <person name="Quesneville H."/>
            <person name="Read B."/>
            <person name="Rensing S.A."/>
            <person name="Ritter A."/>
            <person name="Rousvoal S."/>
            <person name="Samanta M."/>
            <person name="Samson G."/>
            <person name="Schroeder D.C."/>
            <person name="Segurens B."/>
            <person name="Strittmatter M."/>
            <person name="Tonon T."/>
            <person name="Tregear J.W."/>
            <person name="Valentin K."/>
            <person name="von Dassow P."/>
            <person name="Yamagishi T."/>
            <person name="Van de Peer Y."/>
            <person name="Wincker P."/>
        </authorList>
    </citation>
    <scope>NUCLEOTIDE SEQUENCE [LARGE SCALE GENOMIC DNA]</scope>
    <source>
        <strain evidence="9">Ec32 / CCAP1310/4</strain>
    </source>
</reference>
<dbReference type="PANTHER" id="PTHR46309">
    <property type="entry name" value="PHD FINGER PROTEIN 12"/>
    <property type="match status" value="1"/>
</dbReference>
<dbReference type="STRING" id="2880.D7FN55"/>
<dbReference type="PROSITE" id="PS50199">
    <property type="entry name" value="ZF_RANBP2_2"/>
    <property type="match status" value="2"/>
</dbReference>
<dbReference type="PANTHER" id="PTHR46309:SF1">
    <property type="entry name" value="PHD FINGER PROTEIN 12"/>
    <property type="match status" value="1"/>
</dbReference>
<name>D7FN55_ECTSI</name>
<feature type="compositionally biased region" description="Polar residues" evidence="5">
    <location>
        <begin position="127"/>
        <end position="141"/>
    </location>
</feature>
<evidence type="ECO:0000256" key="2">
    <source>
        <dbReference type="ARBA" id="ARBA00022771"/>
    </source>
</evidence>
<dbReference type="InterPro" id="IPR019787">
    <property type="entry name" value="Znf_PHD-finger"/>
</dbReference>
<dbReference type="InterPro" id="IPR042163">
    <property type="entry name" value="PHF12"/>
</dbReference>
<feature type="compositionally biased region" description="Low complexity" evidence="5">
    <location>
        <begin position="1034"/>
        <end position="1047"/>
    </location>
</feature>
<evidence type="ECO:0000256" key="3">
    <source>
        <dbReference type="ARBA" id="ARBA00022833"/>
    </source>
</evidence>
<feature type="region of interest" description="Disordered" evidence="5">
    <location>
        <begin position="259"/>
        <end position="281"/>
    </location>
</feature>
<feature type="compositionally biased region" description="Low complexity" evidence="5">
    <location>
        <begin position="336"/>
        <end position="353"/>
    </location>
</feature>
<dbReference type="InterPro" id="IPR011011">
    <property type="entry name" value="Znf_FYVE_PHD"/>
</dbReference>
<dbReference type="PROSITE" id="PS01359">
    <property type="entry name" value="ZF_PHD_1"/>
    <property type="match status" value="1"/>
</dbReference>
<feature type="compositionally biased region" description="Low complexity" evidence="5">
    <location>
        <begin position="259"/>
        <end position="271"/>
    </location>
</feature>
<feature type="domain" description="RanBP2-type" evidence="7">
    <location>
        <begin position="1097"/>
        <end position="1126"/>
    </location>
</feature>
<evidence type="ECO:0000256" key="5">
    <source>
        <dbReference type="SAM" id="MobiDB-lite"/>
    </source>
</evidence>
<dbReference type="EMBL" id="FN649741">
    <property type="protein sequence ID" value="CBJ30116.1"/>
    <property type="molecule type" value="Genomic_DNA"/>
</dbReference>
<sequence>MRRAAPADGSLDEERPDHLVGVTSVIELLQQVAGYPGPTTSLGIINFDAVAAAARGVLVRTPSPSKSGSGRREATALGVAAGACAAEGNTPVMASSRSRSSSISSSDEAVVREELQPWPVTTGGGVQSSAAENTDLQQKAQPSIDPGSVGPAAAGPAPSQLLSALALSFSSAMSSRGGATAPEGSMSAAAAAAATAGVSTTAATRLGRVIKKPVRLEHEKPGRQTLAGRNGRADAPAKVAARVAAAAVAAAAGAVAATSATNTATGESAAGLSCTSGKADSQARDVNITGGETTATGKGAKRCVARLGTAPGSEGVVGPGDQSVLPSAGNGSIAMSNASGTASDASSSPAASSVVRMALPADVRTAGAPPRGRDADETGGDGGGNSSRRSRDSVRERDRMVLPDPPPKRPVGELGPVPEDAIKEYKRAFDDVVWPGLAQEFGWKRVRGPRPSDVYYLPPGVVRGQNGAKCRVDYFDSNRQVLIHMAEREEKFSDLLERAWAEAIAKPRVLGRKGGGGGGSKRRRRWTELPRRKSTMMKKEYPKKVSLVGTAHQVDPLNLPVPVSSEDYVPPEDVLFEQVWDPSVVVPSPKGVGAPRELAELVKEFAGVVSQDKCLEIVHRFEGDYGEARKLLRNLSRSWKSRYLVASNSTRETASAKAIVARETAARLAAAPPPSSSWSSSSTKGGDPDVARGCGGGCPIVAGSTTVTANTTRSAVAWGGGAAAVAARGAGGGVVGGSSGGASRGGRGHVGLAGAPGIQDAFWCRPLKSLAGGEAALKRQVQGGVSSIPPGARSKDKLSLDLNLARPWLPHEAAMYTRAMLEEGSKNFYAAQACGGCHAGGDLICCDGCEAVYHPECVGLSVVPEGDWFCPACVIRRKKEAERPLGQASSSSSSWAAGGSSARLAGAASGRGRVDSAVAATKRGTTAGAAGAQLGRTAAIKATNGAPAGKTSAAAGDWGCLGCKHRNRAEDTRCRRCEGLRLVGAEINLKGVPRQAEAPPAAAPLVGKAPAADSVPIAAAEPTGGVKPPPPAPSAESAASSNASAVADTQANAEPRDAAVALAASDCSTRASLAYTAAPAPLASSDPWAPAAAPAVRPAQWGCRVCSTLNKHTEAVCVSCGTRKEDKVKPVDEGKAAEWWNGRKCSRNDNQQHDGTTRRVCSAVGGDDELQVEVGLEVGEEVEGEEEDEEEEEEEISVGLDEEISVGEDRQGLAPPLSGMTSTFVQL</sequence>
<feature type="compositionally biased region" description="Acidic residues" evidence="5">
    <location>
        <begin position="1179"/>
        <end position="1206"/>
    </location>
</feature>
<evidence type="ECO:0000313" key="9">
    <source>
        <dbReference type="Proteomes" id="UP000002630"/>
    </source>
</evidence>
<dbReference type="InParanoid" id="D7FN55"/>
<protein>
    <submittedName>
        <fullName evidence="8">Uncharacterized protein</fullName>
    </submittedName>
</protein>
<evidence type="ECO:0000256" key="1">
    <source>
        <dbReference type="ARBA" id="ARBA00022723"/>
    </source>
</evidence>
<accession>D7FN55</accession>
<dbReference type="GO" id="GO:0008270">
    <property type="term" value="F:zinc ion binding"/>
    <property type="evidence" value="ECO:0007669"/>
    <property type="project" value="UniProtKB-KW"/>
</dbReference>
<evidence type="ECO:0000256" key="4">
    <source>
        <dbReference type="PROSITE-ProRule" id="PRU00322"/>
    </source>
</evidence>
<keyword evidence="3" id="KW-0862">Zinc</keyword>
<feature type="region of interest" description="Disordered" evidence="5">
    <location>
        <begin position="1179"/>
        <end position="1227"/>
    </location>
</feature>
<dbReference type="InterPro" id="IPR001876">
    <property type="entry name" value="Znf_RanBP2"/>
</dbReference>
<feature type="compositionally biased region" description="Low complexity" evidence="5">
    <location>
        <begin position="95"/>
        <end position="106"/>
    </location>
</feature>
<dbReference type="EMBL" id="FN648255">
    <property type="protein sequence ID" value="CBJ30116.1"/>
    <property type="molecule type" value="Genomic_DNA"/>
</dbReference>
<feature type="region of interest" description="Disordered" evidence="5">
    <location>
        <begin position="310"/>
        <end position="416"/>
    </location>
</feature>
<dbReference type="eggNOG" id="ENOG502SD3A">
    <property type="taxonomic scope" value="Eukaryota"/>
</dbReference>
<feature type="compositionally biased region" description="Basic and acidic residues" evidence="5">
    <location>
        <begin position="389"/>
        <end position="411"/>
    </location>
</feature>
<dbReference type="Proteomes" id="UP000002630">
    <property type="component" value="Linkage Group LG16"/>
</dbReference>
<dbReference type="Pfam" id="PF00641">
    <property type="entry name" value="Zn_ribbon_RanBP"/>
    <property type="match status" value="1"/>
</dbReference>
<dbReference type="Gene3D" id="3.30.40.10">
    <property type="entry name" value="Zinc/RING finger domain, C3HC4 (zinc finger)"/>
    <property type="match status" value="1"/>
</dbReference>
<feature type="region of interest" description="Disordered" evidence="5">
    <location>
        <begin position="1019"/>
        <end position="1052"/>
    </location>
</feature>
<dbReference type="PROSITE" id="PS01358">
    <property type="entry name" value="ZF_RANBP2_1"/>
    <property type="match status" value="2"/>
</dbReference>
<dbReference type="SUPFAM" id="SSF57903">
    <property type="entry name" value="FYVE/PHD zinc finger"/>
    <property type="match status" value="1"/>
</dbReference>
<dbReference type="Pfam" id="PF00628">
    <property type="entry name" value="PHD"/>
    <property type="match status" value="1"/>
</dbReference>
<keyword evidence="2 4" id="KW-0863">Zinc-finger</keyword>
<feature type="region of interest" description="Disordered" evidence="5">
    <location>
        <begin position="668"/>
        <end position="690"/>
    </location>
</feature>
<proteinExistence type="predicted"/>
<dbReference type="OrthoDB" id="115879at2759"/>
<feature type="domain" description="RanBP2-type" evidence="7">
    <location>
        <begin position="954"/>
        <end position="983"/>
    </location>
</feature>
<keyword evidence="1" id="KW-0479">Metal-binding</keyword>
<evidence type="ECO:0000313" key="8">
    <source>
        <dbReference type="EMBL" id="CBJ30116.1"/>
    </source>
</evidence>
<dbReference type="SMART" id="SM00249">
    <property type="entry name" value="PHD"/>
    <property type="match status" value="1"/>
</dbReference>
<feature type="region of interest" description="Disordered" evidence="5">
    <location>
        <begin position="90"/>
        <end position="156"/>
    </location>
</feature>
<gene>
    <name evidence="8" type="ORF">Esi_0175_0023</name>
</gene>
<keyword evidence="9" id="KW-1185">Reference proteome</keyword>
<feature type="compositionally biased region" description="Low complexity" evidence="5">
    <location>
        <begin position="146"/>
        <end position="156"/>
    </location>
</feature>
<dbReference type="PROSITE" id="PS50016">
    <property type="entry name" value="ZF_PHD_2"/>
    <property type="match status" value="1"/>
</dbReference>
<dbReference type="InterPro" id="IPR019786">
    <property type="entry name" value="Zinc_finger_PHD-type_CS"/>
</dbReference>
<dbReference type="InterPro" id="IPR013083">
    <property type="entry name" value="Znf_RING/FYVE/PHD"/>
</dbReference>
<dbReference type="AlphaFoldDB" id="D7FN55"/>
<feature type="domain" description="PHD-type" evidence="6">
    <location>
        <begin position="831"/>
        <end position="876"/>
    </location>
</feature>
<dbReference type="GO" id="GO:0006357">
    <property type="term" value="P:regulation of transcription by RNA polymerase II"/>
    <property type="evidence" value="ECO:0007669"/>
    <property type="project" value="TreeGrafter"/>
</dbReference>
<evidence type="ECO:0000259" key="7">
    <source>
        <dbReference type="PROSITE" id="PS50199"/>
    </source>
</evidence>
<evidence type="ECO:0000259" key="6">
    <source>
        <dbReference type="PROSITE" id="PS50016"/>
    </source>
</evidence>
<dbReference type="GO" id="GO:0005634">
    <property type="term" value="C:nucleus"/>
    <property type="evidence" value="ECO:0007669"/>
    <property type="project" value="TreeGrafter"/>
</dbReference>
<dbReference type="InterPro" id="IPR001965">
    <property type="entry name" value="Znf_PHD"/>
</dbReference>